<dbReference type="Proteomes" id="UP001316803">
    <property type="component" value="Unassembled WGS sequence"/>
</dbReference>
<accession>A0AAN8EK84</accession>
<comment type="caution">
    <text evidence="1">The sequence shown here is derived from an EMBL/GenBank/DDBJ whole genome shotgun (WGS) entry which is preliminary data.</text>
</comment>
<dbReference type="EMBL" id="JAKLMC020000003">
    <property type="protein sequence ID" value="KAK5957288.1"/>
    <property type="molecule type" value="Genomic_DNA"/>
</dbReference>
<evidence type="ECO:0000313" key="1">
    <source>
        <dbReference type="EMBL" id="KAK5957288.1"/>
    </source>
</evidence>
<sequence>MRDQVSPPNSQSQIDFAFIDENELTFDKLHLLLDNGTQKNIEPCRTQLTDDTVARPSDDMVNKTIETGENTRQLISLCEKMVQASVVVLDLTHQRDLKYSYEIRQCDAVHSNLIAMGEPKDSTKMADLLYFGLVTYQKKQIWQEYGSRVRDFKKSVEQVLSVANNLLRDQERLGAEVKGAKNTAKLTLTLKMLDNIWAAVRHAYSDMGTLRKKIDRLESDTGSMHVTIPNEQTGEEETMKKSLKEIALIKQSLVDSMAPHNVYLRLNSDDVGSSEDGQNKQKLQILEDSMKHLELSMEQKKLREEIAAKLKAGSKNGVEKKAG</sequence>
<evidence type="ECO:0000313" key="2">
    <source>
        <dbReference type="Proteomes" id="UP001316803"/>
    </source>
</evidence>
<keyword evidence="2" id="KW-1185">Reference proteome</keyword>
<reference evidence="1 2" key="1">
    <citation type="submission" date="2022-12" db="EMBL/GenBank/DDBJ databases">
        <title>Genomic features and morphological characterization of a novel Knufia sp. strain isolated from spacecraft assembly facility.</title>
        <authorList>
            <person name="Teixeira M."/>
            <person name="Chander A.M."/>
            <person name="Stajich J.E."/>
            <person name="Venkateswaran K."/>
        </authorList>
    </citation>
    <scope>NUCLEOTIDE SEQUENCE [LARGE SCALE GENOMIC DNA]</scope>
    <source>
        <strain evidence="1 2">FJI-L2-BK-P2</strain>
    </source>
</reference>
<proteinExistence type="predicted"/>
<dbReference type="AlphaFoldDB" id="A0AAN8EK84"/>
<organism evidence="1 2">
    <name type="scientific">Knufia fluminis</name>
    <dbReference type="NCBI Taxonomy" id="191047"/>
    <lineage>
        <taxon>Eukaryota</taxon>
        <taxon>Fungi</taxon>
        <taxon>Dikarya</taxon>
        <taxon>Ascomycota</taxon>
        <taxon>Pezizomycotina</taxon>
        <taxon>Eurotiomycetes</taxon>
        <taxon>Chaetothyriomycetidae</taxon>
        <taxon>Chaetothyriales</taxon>
        <taxon>Trichomeriaceae</taxon>
        <taxon>Knufia</taxon>
    </lineage>
</organism>
<protein>
    <submittedName>
        <fullName evidence="1">Uncharacterized protein</fullName>
    </submittedName>
</protein>
<name>A0AAN8EK84_9EURO</name>
<gene>
    <name evidence="1" type="ORF">OHC33_001660</name>
</gene>